<evidence type="ECO:0000313" key="1">
    <source>
        <dbReference type="EMBL" id="TCE85419.1"/>
    </source>
</evidence>
<dbReference type="EMBL" id="SHRR01000019">
    <property type="protein sequence ID" value="TCE85419.1"/>
    <property type="molecule type" value="Genomic_DNA"/>
</dbReference>
<dbReference type="Proteomes" id="UP000291814">
    <property type="component" value="Unassembled WGS sequence"/>
</dbReference>
<accession>A0A0M0VN81</accession>
<gene>
    <name evidence="1" type="ORF">MCC10070_1294</name>
</gene>
<comment type="caution">
    <text evidence="1">The sequence shown here is derived from an EMBL/GenBank/DDBJ whole genome shotgun (WGS) entry which is preliminary data.</text>
</comment>
<name>A0A0M0VN81_BIFLL</name>
<protein>
    <submittedName>
        <fullName evidence="1">Uncharacterized protein</fullName>
    </submittedName>
</protein>
<organism evidence="1 2">
    <name type="scientific">Bifidobacterium longum subsp. longum</name>
    <dbReference type="NCBI Taxonomy" id="1679"/>
    <lineage>
        <taxon>Bacteria</taxon>
        <taxon>Bacillati</taxon>
        <taxon>Actinomycetota</taxon>
        <taxon>Actinomycetes</taxon>
        <taxon>Bifidobacteriales</taxon>
        <taxon>Bifidobacteriaceae</taxon>
        <taxon>Bifidobacterium</taxon>
    </lineage>
</organism>
<proteinExistence type="predicted"/>
<reference evidence="1 2" key="1">
    <citation type="journal article" date="2018" name="Sci. Rep.">
        <title>Genomic diversity and distribution of Bifidobacterium longum subsp. longum across the human lifespan.</title>
        <authorList>
            <person name="Odamaki T."/>
            <person name="Bottacini F."/>
            <person name="Kato K."/>
            <person name="Mitsuyama E."/>
            <person name="Yoshida K."/>
            <person name="Horigome A."/>
            <person name="Xiao J.Z."/>
            <person name="van Sinderen D."/>
        </authorList>
    </citation>
    <scope>NUCLEOTIDE SEQUENCE [LARGE SCALE GENOMIC DNA]</scope>
    <source>
        <strain evidence="1 2">MCC10070</strain>
    </source>
</reference>
<dbReference type="AlphaFoldDB" id="A0A0M0VN81"/>
<sequence>MSDEAGRLVFSRDPSGTFIDGMVFGTSGGGENANLEVLCALPYELVRPHASASVLGPLVGVGNVKRLSLSVKYLDGEISVGRYDRVSGFLVEQARALIGGDTEYQLSAVVCRPGVAERLDLRSEAFAPMLSDDRDPFDDGCMLGESLSYLCGMDPARPGAVYERLGYAKGWLDEGRAYQTVLSPYAYVRRPDRSIVVSDDCWDALIEVFDVPDEQALDCLCLAIRCGGAWPVDGEGGGAMV</sequence>
<evidence type="ECO:0000313" key="2">
    <source>
        <dbReference type="Proteomes" id="UP000291814"/>
    </source>
</evidence>